<protein>
    <submittedName>
        <fullName evidence="2">DNA polymerase Y family protein</fullName>
    </submittedName>
</protein>
<dbReference type="PANTHER" id="PTHR35369:SF2">
    <property type="entry name" value="BLR3025 PROTEIN"/>
    <property type="match status" value="1"/>
</dbReference>
<evidence type="ECO:0000256" key="1">
    <source>
        <dbReference type="ARBA" id="ARBA00022763"/>
    </source>
</evidence>
<dbReference type="SUPFAM" id="SSF56672">
    <property type="entry name" value="DNA/RNA polymerases"/>
    <property type="match status" value="1"/>
</dbReference>
<dbReference type="Proteomes" id="UP000706151">
    <property type="component" value="Unassembled WGS sequence"/>
</dbReference>
<dbReference type="GO" id="GO:0006281">
    <property type="term" value="P:DNA repair"/>
    <property type="evidence" value="ECO:0007669"/>
    <property type="project" value="TreeGrafter"/>
</dbReference>
<evidence type="ECO:0000313" key="3">
    <source>
        <dbReference type="Proteomes" id="UP000706151"/>
    </source>
</evidence>
<organism evidence="2 3">
    <name type="scientific">Candidatus Accumulibacter affinis</name>
    <dbReference type="NCBI Taxonomy" id="2954384"/>
    <lineage>
        <taxon>Bacteria</taxon>
        <taxon>Pseudomonadati</taxon>
        <taxon>Pseudomonadota</taxon>
        <taxon>Betaproteobacteria</taxon>
        <taxon>Candidatus Accumulibacter</taxon>
    </lineage>
</organism>
<dbReference type="AlphaFoldDB" id="A0A935W4Q5"/>
<evidence type="ECO:0000313" key="2">
    <source>
        <dbReference type="EMBL" id="MBK7955646.1"/>
    </source>
</evidence>
<dbReference type="CDD" id="cd03468">
    <property type="entry name" value="PolY_like"/>
    <property type="match status" value="1"/>
</dbReference>
<keyword evidence="1" id="KW-0227">DNA damage</keyword>
<dbReference type="InterPro" id="IPR043502">
    <property type="entry name" value="DNA/RNA_pol_sf"/>
</dbReference>
<sequence length="490" mass="52674">MLWLVLHLPRLPLEVFPGLSSPSAIVSRDRVVVADEVATSAGVLPGLRLAEAWAFLPDLAVQERDVEREQAALTRLACWAGGFTSEICLLPPQSLLLEVAASLGLFGGAAALFERIVNGCAEQGFAPQAALAPTPLAAQWLAFAGDEQACLDIAELPHRLGRLSLAVLGLSAQNHARLASFGACSLADVLRLPRAGLAHRLGVGMATDLARALGDLPDLRRRFIFPAHFVERLELPMRVENAMALGFAARRLVATLCGWLVARAAGISACTFELEHERGGRQPSATVLALGFSGATRNAERINRVLIEHLQRLQLPAAVEGISLRAETPEALSGRTASLFGERDEDASGASVAALAERLQARLGRDSVHGLSVAAEHRPENASRRVTPRLLADEKSTLRLATGQLEKAPRPLWLLSGPQALREVAGRPQCGGPLRLLAGPERIESGWWDTAECDAAGDVRRDYFVAISARAEWLWIFRSPAGWFLHGLFA</sequence>
<dbReference type="InterPro" id="IPR050356">
    <property type="entry name" value="SulA_CellDiv_inhibitor"/>
</dbReference>
<accession>A0A935W4Q5</accession>
<name>A0A935W4Q5_9PROT</name>
<gene>
    <name evidence="2" type="ORF">IPK02_17750</name>
</gene>
<reference evidence="2 3" key="1">
    <citation type="submission" date="2020-10" db="EMBL/GenBank/DDBJ databases">
        <title>Connecting structure to function with the recovery of over 1000 high-quality activated sludge metagenome-assembled genomes encoding full-length rRNA genes using long-read sequencing.</title>
        <authorList>
            <person name="Singleton C.M."/>
            <person name="Petriglieri F."/>
            <person name="Kristensen J.M."/>
            <person name="Kirkegaard R.H."/>
            <person name="Michaelsen T.Y."/>
            <person name="Andersen M.H."/>
            <person name="Karst S.M."/>
            <person name="Dueholm M.S."/>
            <person name="Nielsen P.H."/>
            <person name="Albertsen M."/>
        </authorList>
    </citation>
    <scope>NUCLEOTIDE SEQUENCE [LARGE SCALE GENOMIC DNA]</scope>
    <source>
        <strain evidence="2">Fred_18-Q3-R57-64_BAT3C.720</strain>
    </source>
</reference>
<proteinExistence type="predicted"/>
<comment type="caution">
    <text evidence="2">The sequence shown here is derived from an EMBL/GenBank/DDBJ whole genome shotgun (WGS) entry which is preliminary data.</text>
</comment>
<dbReference type="PANTHER" id="PTHR35369">
    <property type="entry name" value="BLR3025 PROTEIN-RELATED"/>
    <property type="match status" value="1"/>
</dbReference>
<dbReference type="EMBL" id="JADJOT010000011">
    <property type="protein sequence ID" value="MBK7955646.1"/>
    <property type="molecule type" value="Genomic_DNA"/>
</dbReference>